<organism evidence="2 3">
    <name type="scientific">Mycobacterium intracellulare 1956</name>
    <dbReference type="NCBI Taxonomy" id="1299331"/>
    <lineage>
        <taxon>Bacteria</taxon>
        <taxon>Bacillati</taxon>
        <taxon>Actinomycetota</taxon>
        <taxon>Actinomycetes</taxon>
        <taxon>Mycobacteriales</taxon>
        <taxon>Mycobacteriaceae</taxon>
        <taxon>Mycobacterium</taxon>
        <taxon>Mycobacterium avium complex (MAC)</taxon>
    </lineage>
</organism>
<evidence type="ECO:0000313" key="2">
    <source>
        <dbReference type="EMBL" id="EUA53926.1"/>
    </source>
</evidence>
<feature type="compositionally biased region" description="Basic residues" evidence="1">
    <location>
        <begin position="58"/>
        <end position="68"/>
    </location>
</feature>
<evidence type="ECO:0000256" key="1">
    <source>
        <dbReference type="SAM" id="MobiDB-lite"/>
    </source>
</evidence>
<accession>X8CDN0</accession>
<dbReference type="EMBL" id="JAOG01000003">
    <property type="protein sequence ID" value="EUA53926.1"/>
    <property type="molecule type" value="Genomic_DNA"/>
</dbReference>
<dbReference type="InterPro" id="IPR011032">
    <property type="entry name" value="GroES-like_sf"/>
</dbReference>
<feature type="region of interest" description="Disordered" evidence="1">
    <location>
        <begin position="58"/>
        <end position="87"/>
    </location>
</feature>
<dbReference type="Gene3D" id="3.90.180.10">
    <property type="entry name" value="Medium-chain alcohol dehydrogenases, catalytic domain"/>
    <property type="match status" value="1"/>
</dbReference>
<name>X8CDN0_MYCIT</name>
<proteinExistence type="predicted"/>
<reference evidence="2 3" key="1">
    <citation type="submission" date="2013-12" db="EMBL/GenBank/DDBJ databases">
        <authorList>
            <person name="Zelazny A."/>
            <person name="Olivier K."/>
            <person name="Holland S."/>
            <person name="Lenaerts A."/>
            <person name="Ordway D."/>
            <person name="DeGroote M.A."/>
            <person name="Parker T."/>
            <person name="Sizemore C."/>
            <person name="Tallon L.J."/>
            <person name="Sadzewicz L.K."/>
            <person name="Sengamalay N."/>
            <person name="Fraser C.M."/>
            <person name="Hine E."/>
            <person name="Shefchek K.A."/>
            <person name="Das S.P."/>
            <person name="Tettelin H."/>
        </authorList>
    </citation>
    <scope>NUCLEOTIDE SEQUENCE [LARGE SCALE GENOMIC DNA]</scope>
    <source>
        <strain evidence="2 3">1956</strain>
    </source>
</reference>
<comment type="caution">
    <text evidence="2">The sequence shown here is derived from an EMBL/GenBank/DDBJ whole genome shotgun (WGS) entry which is preliminary data.</text>
</comment>
<dbReference type="AlphaFoldDB" id="X8CDN0"/>
<dbReference type="PATRIC" id="fig|1299331.3.peg.5439"/>
<protein>
    <submittedName>
        <fullName evidence="2">Alcohol dehydrogenase GroES-like domain protein</fullName>
    </submittedName>
</protein>
<evidence type="ECO:0000313" key="3">
    <source>
        <dbReference type="Proteomes" id="UP000020825"/>
    </source>
</evidence>
<sequence>MKCRAAVIRGVGQDWEIREIELDPPRGGEVLVRMAVAGICHSDDHLFTGDVVPTPRRWPRAASRRRTGSRCSAVTREPASLKKSGPA</sequence>
<gene>
    <name evidence="2" type="ORF">I550_5564</name>
</gene>
<dbReference type="Proteomes" id="UP000020825">
    <property type="component" value="Unassembled WGS sequence"/>
</dbReference>
<dbReference type="SUPFAM" id="SSF50129">
    <property type="entry name" value="GroES-like"/>
    <property type="match status" value="1"/>
</dbReference>